<dbReference type="PANTHER" id="PTHR46268:SF6">
    <property type="entry name" value="UNIVERSAL STRESS PROTEIN UP12"/>
    <property type="match status" value="1"/>
</dbReference>
<dbReference type="GO" id="GO:0005737">
    <property type="term" value="C:cytoplasm"/>
    <property type="evidence" value="ECO:0007669"/>
    <property type="project" value="UniProtKB-SubCell"/>
</dbReference>
<evidence type="ECO:0000313" key="4">
    <source>
        <dbReference type="EMBL" id="SFM26136.1"/>
    </source>
</evidence>
<dbReference type="InterPro" id="IPR006016">
    <property type="entry name" value="UspA"/>
</dbReference>
<gene>
    <name evidence="4" type="ORF">SAMN02982985_03367</name>
</gene>
<dbReference type="AlphaFoldDB" id="A0A1I4PF42"/>
<evidence type="ECO:0000313" key="5">
    <source>
        <dbReference type="Proteomes" id="UP000199470"/>
    </source>
</evidence>
<dbReference type="Gene3D" id="3.40.50.620">
    <property type="entry name" value="HUPs"/>
    <property type="match status" value="1"/>
</dbReference>
<evidence type="ECO:0000256" key="1">
    <source>
        <dbReference type="ARBA" id="ARBA00008791"/>
    </source>
</evidence>
<organism evidence="4 5">
    <name type="scientific">Rugamonas rubra</name>
    <dbReference type="NCBI Taxonomy" id="758825"/>
    <lineage>
        <taxon>Bacteria</taxon>
        <taxon>Pseudomonadati</taxon>
        <taxon>Pseudomonadota</taxon>
        <taxon>Betaproteobacteria</taxon>
        <taxon>Burkholderiales</taxon>
        <taxon>Oxalobacteraceae</taxon>
        <taxon>Telluria group</taxon>
        <taxon>Rugamonas</taxon>
    </lineage>
</organism>
<comment type="similarity">
    <text evidence="1 2">Belongs to the universal stress protein A family.</text>
</comment>
<keyword evidence="5" id="KW-1185">Reference proteome</keyword>
<dbReference type="RefSeq" id="WP_093388861.1">
    <property type="nucleotide sequence ID" value="NZ_FOTW01000016.1"/>
</dbReference>
<keyword evidence="2" id="KW-0963">Cytoplasm</keyword>
<evidence type="ECO:0000256" key="2">
    <source>
        <dbReference type="PIRNR" id="PIRNR006276"/>
    </source>
</evidence>
<dbReference type="Proteomes" id="UP000199470">
    <property type="component" value="Unassembled WGS sequence"/>
</dbReference>
<dbReference type="PANTHER" id="PTHR46268">
    <property type="entry name" value="STRESS RESPONSE PROTEIN NHAX"/>
    <property type="match status" value="1"/>
</dbReference>
<feature type="domain" description="UspA" evidence="3">
    <location>
        <begin position="1"/>
        <end position="145"/>
    </location>
</feature>
<dbReference type="InterPro" id="IPR006015">
    <property type="entry name" value="Universal_stress_UspA"/>
</dbReference>
<name>A0A1I4PF42_9BURK</name>
<dbReference type="STRING" id="758825.SAMN02982985_03367"/>
<dbReference type="SUPFAM" id="SSF52402">
    <property type="entry name" value="Adenine nucleotide alpha hydrolases-like"/>
    <property type="match status" value="1"/>
</dbReference>
<proteinExistence type="inferred from homology"/>
<dbReference type="Pfam" id="PF00582">
    <property type="entry name" value="Usp"/>
    <property type="match status" value="1"/>
</dbReference>
<reference evidence="4 5" key="1">
    <citation type="submission" date="2016-10" db="EMBL/GenBank/DDBJ databases">
        <authorList>
            <person name="de Groot N.N."/>
        </authorList>
    </citation>
    <scope>NUCLEOTIDE SEQUENCE [LARGE SCALE GENOMIC DNA]</scope>
    <source>
        <strain evidence="4 5">ATCC 43154</strain>
    </source>
</reference>
<accession>A0A1I4PF42</accession>
<dbReference type="CDD" id="cd00293">
    <property type="entry name" value="USP-like"/>
    <property type="match status" value="1"/>
</dbReference>
<dbReference type="InterPro" id="IPR014729">
    <property type="entry name" value="Rossmann-like_a/b/a_fold"/>
</dbReference>
<sequence length="145" mass="16075">MFKTILLPTDGSVISNAMMRRCIEMAKETGAKVVGLHVIPDFHVFAYQPEMVVDTREQYKLDSEAHARNYLADIILAAQEAGVPCETLFVQDNEPYEAIVKVAKEKGCDLICMASHGRKGVKGLLLGSETQKVLTHSQIPVLVFR</sequence>
<dbReference type="OrthoDB" id="5295044at2"/>
<dbReference type="EMBL" id="FOTW01000016">
    <property type="protein sequence ID" value="SFM26136.1"/>
    <property type="molecule type" value="Genomic_DNA"/>
</dbReference>
<protein>
    <recommendedName>
        <fullName evidence="2">Universal stress protein</fullName>
    </recommendedName>
</protein>
<evidence type="ECO:0000259" key="3">
    <source>
        <dbReference type="Pfam" id="PF00582"/>
    </source>
</evidence>
<dbReference type="PIRSF" id="PIRSF006276">
    <property type="entry name" value="UspA"/>
    <property type="match status" value="1"/>
</dbReference>
<dbReference type="PRINTS" id="PR01438">
    <property type="entry name" value="UNVRSLSTRESS"/>
</dbReference>
<comment type="subcellular location">
    <subcellularLocation>
        <location evidence="2">Cytoplasm</location>
    </subcellularLocation>
</comment>